<dbReference type="InterPro" id="IPR016187">
    <property type="entry name" value="CTDL_fold"/>
</dbReference>
<sequence>LDGEKVCSCYTFENGKTPSHPSPADSWPQANNSCKYNNKHLVVLETEREWEFINKKIETRNGYRYDEWHIGLYRNLTTGNWTWINGKTLTIDKWQTKKPTDKDFYTLIAKEYPPGHKGSFNSIRENIHREWICEEETDNCQGICFHNPLPTISTPPVITTSTAQRETSTAHDHTNVSVSCSSDLQFPAVGPVFFELIVVLFALRSAVVFGAWLLDDSFESPLKMFLSFVGISPWNVIPTDNTINNSLTEKATSVIPTENTVNNSPTEKATSVIPTVNNSLTEKATSGRSYLIVIVLVILALVIVVILIVLGCCLSGDVGVSRNEFICSVVLFHGIADGEKVCSCYIFENGTSSSYGWIQARDSCKYNNKHLVALETEREWEFINKEIQTRKSFGNINEWYIGLYRNITTGNWTWINGTPLTIDKWQKGKPTDRYFYTVIAKEYPPGHKGSFNSIRGSLVNRGWICEEETADSTTTASVTGVSGQKGDDEKCSTIVIITTSLAAVFFVVVVVLSVVLLLILRRTKTTPK</sequence>
<dbReference type="PROSITE" id="PS50041">
    <property type="entry name" value="C_TYPE_LECTIN_2"/>
    <property type="match status" value="2"/>
</dbReference>
<feature type="non-terminal residue" evidence="3">
    <location>
        <position position="528"/>
    </location>
</feature>
<dbReference type="SUPFAM" id="SSF56436">
    <property type="entry name" value="C-type lectin-like"/>
    <property type="match status" value="2"/>
</dbReference>
<dbReference type="InterPro" id="IPR016186">
    <property type="entry name" value="C-type_lectin-like/link_sf"/>
</dbReference>
<gene>
    <name evidence="3" type="ORF">OS493_036630</name>
</gene>
<evidence type="ECO:0000313" key="4">
    <source>
        <dbReference type="Proteomes" id="UP001163046"/>
    </source>
</evidence>
<dbReference type="PANTHER" id="PTHR45710:SF26">
    <property type="entry name" value="RH26557P"/>
    <property type="match status" value="1"/>
</dbReference>
<dbReference type="InterPro" id="IPR001304">
    <property type="entry name" value="C-type_lectin-like"/>
</dbReference>
<feature type="domain" description="C-type lectin" evidence="2">
    <location>
        <begin position="9"/>
        <end position="134"/>
    </location>
</feature>
<keyword evidence="1" id="KW-1133">Transmembrane helix</keyword>
<feature type="transmembrane region" description="Helical" evidence="1">
    <location>
        <begin position="494"/>
        <end position="520"/>
    </location>
</feature>
<feature type="transmembrane region" description="Helical" evidence="1">
    <location>
        <begin position="290"/>
        <end position="311"/>
    </location>
</feature>
<keyword evidence="4" id="KW-1185">Reference proteome</keyword>
<dbReference type="Gene3D" id="3.10.100.10">
    <property type="entry name" value="Mannose-Binding Protein A, subunit A"/>
    <property type="match status" value="2"/>
</dbReference>
<proteinExistence type="predicted"/>
<dbReference type="AlphaFoldDB" id="A0A9W9Z6M6"/>
<dbReference type="Pfam" id="PF00059">
    <property type="entry name" value="Lectin_C"/>
    <property type="match status" value="2"/>
</dbReference>
<dbReference type="PANTHER" id="PTHR45710">
    <property type="entry name" value="C-TYPE LECTIN DOMAIN-CONTAINING PROTEIN 180"/>
    <property type="match status" value="1"/>
</dbReference>
<reference evidence="3" key="1">
    <citation type="submission" date="2023-01" db="EMBL/GenBank/DDBJ databases">
        <title>Genome assembly of the deep-sea coral Lophelia pertusa.</title>
        <authorList>
            <person name="Herrera S."/>
            <person name="Cordes E."/>
        </authorList>
    </citation>
    <scope>NUCLEOTIDE SEQUENCE</scope>
    <source>
        <strain evidence="3">USNM1676648</strain>
        <tissue evidence="3">Polyp</tissue>
    </source>
</reference>
<organism evidence="3 4">
    <name type="scientific">Desmophyllum pertusum</name>
    <dbReference type="NCBI Taxonomy" id="174260"/>
    <lineage>
        <taxon>Eukaryota</taxon>
        <taxon>Metazoa</taxon>
        <taxon>Cnidaria</taxon>
        <taxon>Anthozoa</taxon>
        <taxon>Hexacorallia</taxon>
        <taxon>Scleractinia</taxon>
        <taxon>Caryophylliina</taxon>
        <taxon>Caryophylliidae</taxon>
        <taxon>Desmophyllum</taxon>
    </lineage>
</organism>
<evidence type="ECO:0000256" key="1">
    <source>
        <dbReference type="SAM" id="Phobius"/>
    </source>
</evidence>
<dbReference type="Proteomes" id="UP001163046">
    <property type="component" value="Unassembled WGS sequence"/>
</dbReference>
<dbReference type="InterPro" id="IPR050828">
    <property type="entry name" value="C-type_lectin/matrix_domain"/>
</dbReference>
<protein>
    <recommendedName>
        <fullName evidence="2">C-type lectin domain-containing protein</fullName>
    </recommendedName>
</protein>
<feature type="non-terminal residue" evidence="3">
    <location>
        <position position="1"/>
    </location>
</feature>
<evidence type="ECO:0000313" key="3">
    <source>
        <dbReference type="EMBL" id="KAJ7376156.1"/>
    </source>
</evidence>
<feature type="domain" description="C-type lectin" evidence="2">
    <location>
        <begin position="344"/>
        <end position="433"/>
    </location>
</feature>
<name>A0A9W9Z6M6_9CNID</name>
<feature type="transmembrane region" description="Helical" evidence="1">
    <location>
        <begin position="192"/>
        <end position="214"/>
    </location>
</feature>
<keyword evidence="1" id="KW-0472">Membrane</keyword>
<accession>A0A9W9Z6M6</accession>
<keyword evidence="1" id="KW-0812">Transmembrane</keyword>
<dbReference type="CDD" id="cd00037">
    <property type="entry name" value="CLECT"/>
    <property type="match status" value="2"/>
</dbReference>
<dbReference type="EMBL" id="MU826412">
    <property type="protein sequence ID" value="KAJ7376156.1"/>
    <property type="molecule type" value="Genomic_DNA"/>
</dbReference>
<dbReference type="SMART" id="SM00034">
    <property type="entry name" value="CLECT"/>
    <property type="match status" value="2"/>
</dbReference>
<evidence type="ECO:0000259" key="2">
    <source>
        <dbReference type="PROSITE" id="PS50041"/>
    </source>
</evidence>
<dbReference type="OrthoDB" id="7357196at2759"/>
<comment type="caution">
    <text evidence="3">The sequence shown here is derived from an EMBL/GenBank/DDBJ whole genome shotgun (WGS) entry which is preliminary data.</text>
</comment>